<dbReference type="InterPro" id="IPR003594">
    <property type="entry name" value="HATPase_dom"/>
</dbReference>
<proteinExistence type="predicted"/>
<dbReference type="Gene3D" id="1.20.5.1930">
    <property type="match status" value="1"/>
</dbReference>
<keyword evidence="3" id="KW-0902">Two-component regulatory system</keyword>
<evidence type="ECO:0000256" key="2">
    <source>
        <dbReference type="ARBA" id="ARBA00022777"/>
    </source>
</evidence>
<feature type="transmembrane region" description="Helical" evidence="5">
    <location>
        <begin position="73"/>
        <end position="88"/>
    </location>
</feature>
<dbReference type="InterPro" id="IPR036890">
    <property type="entry name" value="HATPase_C_sf"/>
</dbReference>
<dbReference type="Pfam" id="PF07730">
    <property type="entry name" value="HisKA_3"/>
    <property type="match status" value="1"/>
</dbReference>
<dbReference type="InterPro" id="IPR011712">
    <property type="entry name" value="Sig_transdc_His_kin_sub3_dim/P"/>
</dbReference>
<keyword evidence="4" id="KW-0175">Coiled coil</keyword>
<dbReference type="Pfam" id="PF02518">
    <property type="entry name" value="HATPase_c"/>
    <property type="match status" value="1"/>
</dbReference>
<feature type="transmembrane region" description="Helical" evidence="5">
    <location>
        <begin position="40"/>
        <end position="61"/>
    </location>
</feature>
<evidence type="ECO:0000256" key="5">
    <source>
        <dbReference type="SAM" id="Phobius"/>
    </source>
</evidence>
<dbReference type="Proteomes" id="UP000572635">
    <property type="component" value="Unassembled WGS sequence"/>
</dbReference>
<dbReference type="GO" id="GO:0000155">
    <property type="term" value="F:phosphorelay sensor kinase activity"/>
    <property type="evidence" value="ECO:0007669"/>
    <property type="project" value="InterPro"/>
</dbReference>
<evidence type="ECO:0000313" key="8">
    <source>
        <dbReference type="EMBL" id="MBB5432328.1"/>
    </source>
</evidence>
<evidence type="ECO:0000313" key="9">
    <source>
        <dbReference type="Proteomes" id="UP000572635"/>
    </source>
</evidence>
<feature type="transmembrane region" description="Helical" evidence="5">
    <location>
        <begin position="12"/>
        <end position="34"/>
    </location>
</feature>
<feature type="transmembrane region" description="Helical" evidence="5">
    <location>
        <begin position="117"/>
        <end position="135"/>
    </location>
</feature>
<dbReference type="InterPro" id="IPR050482">
    <property type="entry name" value="Sensor_HK_TwoCompSys"/>
</dbReference>
<dbReference type="GO" id="GO:0016020">
    <property type="term" value="C:membrane"/>
    <property type="evidence" value="ECO:0007669"/>
    <property type="project" value="InterPro"/>
</dbReference>
<accession>A0A7W8QKX2</accession>
<reference evidence="8 9" key="1">
    <citation type="submission" date="2020-08" db="EMBL/GenBank/DDBJ databases">
        <title>Sequencing the genomes of 1000 actinobacteria strains.</title>
        <authorList>
            <person name="Klenk H.-P."/>
        </authorList>
    </citation>
    <scope>NUCLEOTIDE SEQUENCE [LARGE SCALE GENOMIC DNA]</scope>
    <source>
        <strain evidence="8 9">DSM 44551</strain>
    </source>
</reference>
<keyword evidence="5" id="KW-0472">Membrane</keyword>
<organism evidence="8 9">
    <name type="scientific">Nocardiopsis composta</name>
    <dbReference type="NCBI Taxonomy" id="157465"/>
    <lineage>
        <taxon>Bacteria</taxon>
        <taxon>Bacillati</taxon>
        <taxon>Actinomycetota</taxon>
        <taxon>Actinomycetes</taxon>
        <taxon>Streptosporangiales</taxon>
        <taxon>Nocardiopsidaceae</taxon>
        <taxon>Nocardiopsis</taxon>
    </lineage>
</organism>
<dbReference type="EMBL" id="JACHDB010000001">
    <property type="protein sequence ID" value="MBB5432328.1"/>
    <property type="molecule type" value="Genomic_DNA"/>
</dbReference>
<feature type="domain" description="Signal transduction histidine kinase subgroup 3 dimerisation and phosphoacceptor" evidence="7">
    <location>
        <begin position="194"/>
        <end position="259"/>
    </location>
</feature>
<keyword evidence="5" id="KW-1133">Transmembrane helix</keyword>
<dbReference type="CDD" id="cd16917">
    <property type="entry name" value="HATPase_UhpB-NarQ-NarX-like"/>
    <property type="match status" value="1"/>
</dbReference>
<sequence length="410" mass="43496">MSSSAHATLPRLASLVRLLLQLRMLLAAFALLLIPGERLTPPTFLLILSFALLSGLAARYWERFVPYLREHPLLITLDVCLTSSVLVIEGPSGPVFIITVITAAVCGILYGVRGATLVVLLQILCYTLGVALYAFTHGRDAPVEVMSFQALLIHPALYPIAAYTGSKVRAVLAELAEEQEARKQAELTAAAAEERDRLARDMHDSVAKTLRGAAMAAQALPLWLQKDPERAAGIAAQVADAADTASAEARALISDLRDEDAGSPFTELVERAVRDWAAQSGIAASTDLPEESPEPAFIARRECIAVLKEALTNVQRHSGARSVSVALAVQDGRCTLSIADDGDGFAVPYEEVMRAERGGNGHYGLLGMAERAERAGGSLDVSSAPGEGAVLRVTVPVMSASPPAPTSEKS</sequence>
<dbReference type="SUPFAM" id="SSF55874">
    <property type="entry name" value="ATPase domain of HSP90 chaperone/DNA topoisomerase II/histidine kinase"/>
    <property type="match status" value="1"/>
</dbReference>
<comment type="caution">
    <text evidence="8">The sequence shown here is derived from an EMBL/GenBank/DDBJ whole genome shotgun (WGS) entry which is preliminary data.</text>
</comment>
<evidence type="ECO:0000256" key="1">
    <source>
        <dbReference type="ARBA" id="ARBA00022679"/>
    </source>
</evidence>
<evidence type="ECO:0000259" key="7">
    <source>
        <dbReference type="Pfam" id="PF07730"/>
    </source>
</evidence>
<evidence type="ECO:0000256" key="4">
    <source>
        <dbReference type="SAM" id="Coils"/>
    </source>
</evidence>
<dbReference type="PANTHER" id="PTHR24421:SF61">
    <property type="entry name" value="OXYGEN SENSOR HISTIDINE KINASE NREB"/>
    <property type="match status" value="1"/>
</dbReference>
<protein>
    <submittedName>
        <fullName evidence="8">Signal transduction histidine kinase</fullName>
    </submittedName>
</protein>
<dbReference type="Gene3D" id="3.30.565.10">
    <property type="entry name" value="Histidine kinase-like ATPase, C-terminal domain"/>
    <property type="match status" value="1"/>
</dbReference>
<keyword evidence="5" id="KW-0812">Transmembrane</keyword>
<name>A0A7W8QKX2_9ACTN</name>
<dbReference type="GO" id="GO:0046983">
    <property type="term" value="F:protein dimerization activity"/>
    <property type="evidence" value="ECO:0007669"/>
    <property type="project" value="InterPro"/>
</dbReference>
<evidence type="ECO:0000256" key="3">
    <source>
        <dbReference type="ARBA" id="ARBA00023012"/>
    </source>
</evidence>
<feature type="domain" description="Histidine kinase/HSP90-like ATPase" evidence="6">
    <location>
        <begin position="305"/>
        <end position="397"/>
    </location>
</feature>
<dbReference type="RefSeq" id="WP_184391909.1">
    <property type="nucleotide sequence ID" value="NZ_BAAAJD010000042.1"/>
</dbReference>
<keyword evidence="2 8" id="KW-0418">Kinase</keyword>
<keyword evidence="1" id="KW-0808">Transferase</keyword>
<evidence type="ECO:0000259" key="6">
    <source>
        <dbReference type="Pfam" id="PF02518"/>
    </source>
</evidence>
<dbReference type="PANTHER" id="PTHR24421">
    <property type="entry name" value="NITRATE/NITRITE SENSOR PROTEIN NARX-RELATED"/>
    <property type="match status" value="1"/>
</dbReference>
<feature type="transmembrane region" description="Helical" evidence="5">
    <location>
        <begin position="94"/>
        <end position="112"/>
    </location>
</feature>
<dbReference type="AlphaFoldDB" id="A0A7W8QKX2"/>
<feature type="coiled-coil region" evidence="4">
    <location>
        <begin position="168"/>
        <end position="195"/>
    </location>
</feature>
<gene>
    <name evidence="8" type="ORF">HDA36_002412</name>
</gene>
<keyword evidence="9" id="KW-1185">Reference proteome</keyword>